<feature type="transmembrane region" description="Helical" evidence="2">
    <location>
        <begin position="494"/>
        <end position="515"/>
    </location>
</feature>
<feature type="transmembrane region" description="Helical" evidence="2">
    <location>
        <begin position="611"/>
        <end position="631"/>
    </location>
</feature>
<comment type="caution">
    <text evidence="3">The sequence shown here is derived from an EMBL/GenBank/DDBJ whole genome shotgun (WGS) entry which is preliminary data.</text>
</comment>
<feature type="compositionally biased region" description="Polar residues" evidence="1">
    <location>
        <begin position="357"/>
        <end position="367"/>
    </location>
</feature>
<dbReference type="PANTHER" id="PTHR34219:SF9">
    <property type="entry name" value="IRON-REGULATED INNER MEMBRANE PROTEIN"/>
    <property type="match status" value="1"/>
</dbReference>
<evidence type="ECO:0000313" key="3">
    <source>
        <dbReference type="EMBL" id="MBA5726415.1"/>
    </source>
</evidence>
<feature type="transmembrane region" description="Helical" evidence="2">
    <location>
        <begin position="55"/>
        <end position="75"/>
    </location>
</feature>
<dbReference type="EMBL" id="PDLY01000001">
    <property type="protein sequence ID" value="MBA5726415.1"/>
    <property type="molecule type" value="Genomic_DNA"/>
</dbReference>
<keyword evidence="2" id="KW-1133">Transmembrane helix</keyword>
<feature type="compositionally biased region" description="Polar residues" evidence="1">
    <location>
        <begin position="335"/>
        <end position="345"/>
    </location>
</feature>
<keyword evidence="2" id="KW-0472">Membrane</keyword>
<reference evidence="3 4" key="1">
    <citation type="submission" date="2017-10" db="EMBL/GenBank/DDBJ databases">
        <authorList>
            <person name="Jakob F."/>
        </authorList>
    </citation>
    <scope>NUCLEOTIDE SEQUENCE [LARGE SCALE GENOMIC DNA]</scope>
    <source>
        <strain evidence="3 4">TMW 2.1889</strain>
    </source>
</reference>
<feature type="transmembrane region" description="Helical" evidence="2">
    <location>
        <begin position="586"/>
        <end position="604"/>
    </location>
</feature>
<feature type="region of interest" description="Disordered" evidence="1">
    <location>
        <begin position="312"/>
        <end position="372"/>
    </location>
</feature>
<organism evidence="3 4">
    <name type="scientific">Bombella mellum</name>
    <dbReference type="NCBI Taxonomy" id="2039288"/>
    <lineage>
        <taxon>Bacteria</taxon>
        <taxon>Pseudomonadati</taxon>
        <taxon>Pseudomonadota</taxon>
        <taxon>Alphaproteobacteria</taxon>
        <taxon>Acetobacterales</taxon>
        <taxon>Acetobacteraceae</taxon>
        <taxon>Bombella</taxon>
    </lineage>
</organism>
<name>A0ABR5ZQ60_9PROT</name>
<evidence type="ECO:0000313" key="4">
    <source>
        <dbReference type="Proteomes" id="UP000765338"/>
    </source>
</evidence>
<feature type="transmembrane region" description="Helical" evidence="2">
    <location>
        <begin position="545"/>
        <end position="566"/>
    </location>
</feature>
<evidence type="ECO:0008006" key="5">
    <source>
        <dbReference type="Google" id="ProtNLM"/>
    </source>
</evidence>
<feature type="transmembrane region" description="Helical" evidence="2">
    <location>
        <begin position="20"/>
        <end position="43"/>
    </location>
</feature>
<feature type="transmembrane region" description="Helical" evidence="2">
    <location>
        <begin position="643"/>
        <end position="662"/>
    </location>
</feature>
<feature type="transmembrane region" description="Helical" evidence="2">
    <location>
        <begin position="232"/>
        <end position="260"/>
    </location>
</feature>
<sequence length="666" mass="71845">MKPLAGRGERPLPPRPHSPLIFWLRLSTGSIMAVLCLLAACWADRHLAFLRPYGATGFSLLAMIGCLAGMIVLTLCMGLGSWPRIQHLAIRYRSLHGYIGITTGSLLAMGFLAGTVTLFATPLQEWSQPRLPASETIPLTDIPSVLNHLSDMEHGHYRATDHQYRLTLTSPVSARLSLPAAPELPLGRPAAQILVTQPQAGTVQLYQLVPSPVPAVIGGLHRRMGLPLPESWAMPLVGLICFFYGLALLSGIILLLPGIWRTLMTVRLEGHARRFWLDLHSLLGLYSLPFQLVIALTVALFALAPLLPTGPGLRNSPPTTTGPASRGAAFPESGAGNSPPTTTGPASRGAAFPESGAGNSPPTTTGPASPLPPAVILTQMQAFAPDFRPLTLDYVPALHMRDNLATRQSLHAPLYDASGFHGLPPSGQPYLLLEGTDPRNPLIGRDRGSILLDPHTGTILDSQNLPGRQPLARRILTWCLALHFGSFGGEFVRWLYVILGLCGVGFFHTANQLWLNSHRRRIPGQPAPVETSATLWTARLSEGSLSGCLLGLCGLMVLSPLMSHLHPVTSLTDAVPHDPEQARQEASLTFYALVALSLASYCLFPRRVCRGMILALSAACLSTAVVIVTLHHMMTRTSALEELTMAFAIASLCLWYGAFHVIRSRR</sequence>
<evidence type="ECO:0000256" key="2">
    <source>
        <dbReference type="SAM" id="Phobius"/>
    </source>
</evidence>
<dbReference type="Pfam" id="PF03929">
    <property type="entry name" value="PepSY_TM"/>
    <property type="match status" value="1"/>
</dbReference>
<dbReference type="InterPro" id="IPR005625">
    <property type="entry name" value="PepSY-ass_TM"/>
</dbReference>
<keyword evidence="2" id="KW-0812">Transmembrane</keyword>
<feature type="transmembrane region" description="Helical" evidence="2">
    <location>
        <begin position="283"/>
        <end position="307"/>
    </location>
</feature>
<dbReference type="PANTHER" id="PTHR34219">
    <property type="entry name" value="IRON-REGULATED INNER MEMBRANE PROTEIN-RELATED"/>
    <property type="match status" value="1"/>
</dbReference>
<evidence type="ECO:0000256" key="1">
    <source>
        <dbReference type="SAM" id="MobiDB-lite"/>
    </source>
</evidence>
<gene>
    <name evidence="3" type="ORF">CPA56_00190</name>
</gene>
<protein>
    <recommendedName>
        <fullName evidence="5">PepSY domain-containing protein</fullName>
    </recommendedName>
</protein>
<dbReference type="Proteomes" id="UP000765338">
    <property type="component" value="Unassembled WGS sequence"/>
</dbReference>
<proteinExistence type="predicted"/>
<feature type="transmembrane region" description="Helical" evidence="2">
    <location>
        <begin position="95"/>
        <end position="120"/>
    </location>
</feature>
<accession>A0ABR5ZQ60</accession>
<keyword evidence="4" id="KW-1185">Reference proteome</keyword>